<evidence type="ECO:0000313" key="4">
    <source>
        <dbReference type="Proteomes" id="UP000014074"/>
    </source>
</evidence>
<dbReference type="OrthoDB" id="5419752at2759"/>
<gene>
    <name evidence="3" type="ORF">UCRPA7_76</name>
</gene>
<dbReference type="InterPro" id="IPR039914">
    <property type="entry name" value="SRP9-like"/>
</dbReference>
<dbReference type="InterPro" id="IPR039432">
    <property type="entry name" value="SRP9_dom"/>
</dbReference>
<dbReference type="RefSeq" id="XP_007910865.1">
    <property type="nucleotide sequence ID" value="XM_007912674.1"/>
</dbReference>
<dbReference type="Proteomes" id="UP000014074">
    <property type="component" value="Unassembled WGS sequence"/>
</dbReference>
<evidence type="ECO:0000313" key="3">
    <source>
        <dbReference type="EMBL" id="EOO04388.1"/>
    </source>
</evidence>
<dbReference type="GO" id="GO:0006614">
    <property type="term" value="P:SRP-dependent cotranslational protein targeting to membrane"/>
    <property type="evidence" value="ECO:0007669"/>
    <property type="project" value="InterPro"/>
</dbReference>
<accession>R8BYF6</accession>
<organism evidence="3 4">
    <name type="scientific">Phaeoacremonium minimum (strain UCR-PA7)</name>
    <name type="common">Esca disease fungus</name>
    <name type="synonym">Togninia minima</name>
    <dbReference type="NCBI Taxonomy" id="1286976"/>
    <lineage>
        <taxon>Eukaryota</taxon>
        <taxon>Fungi</taxon>
        <taxon>Dikarya</taxon>
        <taxon>Ascomycota</taxon>
        <taxon>Pezizomycotina</taxon>
        <taxon>Sordariomycetes</taxon>
        <taxon>Sordariomycetidae</taxon>
        <taxon>Togniniales</taxon>
        <taxon>Togniniaceae</taxon>
        <taxon>Phaeoacremonium</taxon>
    </lineage>
</organism>
<dbReference type="GeneID" id="19328373"/>
<dbReference type="PANTHER" id="PTHR12834:SF12">
    <property type="entry name" value="SIGNAL RECOGNITION PARTICLE 9 KDA PROTEIN"/>
    <property type="match status" value="1"/>
</dbReference>
<evidence type="ECO:0000256" key="1">
    <source>
        <dbReference type="SAM" id="MobiDB-lite"/>
    </source>
</evidence>
<sequence>MPTYPTSQEWLRQSSLLLEARPSTTRITSKYSIKPAKSRPAKEGAAAAAADAEPKPPRGRLVLKTFDPVGGVTLKYKTTKAAEVARLIQMLGTLGRTMAALPPLPQEEAMPDAPKEEAPAPVAPAAAAAPSQPGQQQGGGGGKGKKKKGKR</sequence>
<dbReference type="EMBL" id="KB932776">
    <property type="protein sequence ID" value="EOO04388.1"/>
    <property type="molecule type" value="Genomic_DNA"/>
</dbReference>
<dbReference type="eggNOG" id="ENOG502SD1I">
    <property type="taxonomic scope" value="Eukaryota"/>
</dbReference>
<dbReference type="Pfam" id="PF05486">
    <property type="entry name" value="SRP9-21"/>
    <property type="match status" value="1"/>
</dbReference>
<dbReference type="AlphaFoldDB" id="R8BYF6"/>
<keyword evidence="4" id="KW-1185">Reference proteome</keyword>
<dbReference type="GO" id="GO:0005786">
    <property type="term" value="C:signal recognition particle, endoplasmic reticulum targeting"/>
    <property type="evidence" value="ECO:0007669"/>
    <property type="project" value="TreeGrafter"/>
</dbReference>
<dbReference type="PANTHER" id="PTHR12834">
    <property type="entry name" value="SIGNAL RECOGNITION PARTICLE 9 KDA PROTEIN"/>
    <property type="match status" value="1"/>
</dbReference>
<feature type="compositionally biased region" description="Low complexity" evidence="1">
    <location>
        <begin position="119"/>
        <end position="135"/>
    </location>
</feature>
<feature type="domain" description="SRP9" evidence="2">
    <location>
        <begin position="5"/>
        <end position="98"/>
    </location>
</feature>
<feature type="region of interest" description="Disordered" evidence="1">
    <location>
        <begin position="28"/>
        <end position="62"/>
    </location>
</feature>
<feature type="region of interest" description="Disordered" evidence="1">
    <location>
        <begin position="102"/>
        <end position="151"/>
    </location>
</feature>
<evidence type="ECO:0000259" key="2">
    <source>
        <dbReference type="Pfam" id="PF05486"/>
    </source>
</evidence>
<dbReference type="KEGG" id="tmn:UCRPA7_76"/>
<protein>
    <submittedName>
        <fullName evidence="3">Putative wd repeat protein</fullName>
    </submittedName>
</protein>
<reference evidence="4" key="1">
    <citation type="journal article" date="2013" name="Genome Announc.">
        <title>Draft genome sequence of the ascomycete Phaeoacremonium aleophilum strain UCR-PA7, a causal agent of the esca disease complex in grapevines.</title>
        <authorList>
            <person name="Blanco-Ulate B."/>
            <person name="Rolshausen P."/>
            <person name="Cantu D."/>
        </authorList>
    </citation>
    <scope>NUCLEOTIDE SEQUENCE [LARGE SCALE GENOMIC DNA]</scope>
    <source>
        <strain evidence="4">UCR-PA7</strain>
    </source>
</reference>
<proteinExistence type="predicted"/>
<name>R8BYF6_PHAM7</name>
<dbReference type="HOGENOM" id="CLU_096859_1_0_1"/>